<evidence type="ECO:0000313" key="2">
    <source>
        <dbReference type="EMBL" id="GBF78676.1"/>
    </source>
</evidence>
<gene>
    <name evidence="2" type="ORF">AsFPU1_0065</name>
</gene>
<keyword evidence="1" id="KW-0812">Transmembrane</keyword>
<keyword evidence="1" id="KW-0472">Membrane</keyword>
<dbReference type="EMBL" id="BDQK01000001">
    <property type="protein sequence ID" value="GBF78676.1"/>
    <property type="molecule type" value="Genomic_DNA"/>
</dbReference>
<dbReference type="Pfam" id="PF11353">
    <property type="entry name" value="DUF3153"/>
    <property type="match status" value="1"/>
</dbReference>
<dbReference type="Proteomes" id="UP000287247">
    <property type="component" value="Unassembled WGS sequence"/>
</dbReference>
<evidence type="ECO:0000313" key="3">
    <source>
        <dbReference type="Proteomes" id="UP000287247"/>
    </source>
</evidence>
<dbReference type="OrthoDB" id="458293at2"/>
<feature type="transmembrane region" description="Helical" evidence="1">
    <location>
        <begin position="210"/>
        <end position="233"/>
    </location>
</feature>
<evidence type="ECO:0000256" key="1">
    <source>
        <dbReference type="SAM" id="Phobius"/>
    </source>
</evidence>
<name>A0A401IBS0_APHSA</name>
<proteinExistence type="predicted"/>
<evidence type="ECO:0008006" key="4">
    <source>
        <dbReference type="Google" id="ProtNLM"/>
    </source>
</evidence>
<protein>
    <recommendedName>
        <fullName evidence="4">DUF3153 domain-containing protein</fullName>
    </recommendedName>
</protein>
<organism evidence="2 3">
    <name type="scientific">Aphanothece sacrum FPU1</name>
    <dbReference type="NCBI Taxonomy" id="1920663"/>
    <lineage>
        <taxon>Bacteria</taxon>
        <taxon>Bacillati</taxon>
        <taxon>Cyanobacteriota</taxon>
        <taxon>Cyanophyceae</taxon>
        <taxon>Oscillatoriophycideae</taxon>
        <taxon>Chroococcales</taxon>
        <taxon>Aphanothecaceae</taxon>
        <taxon>Aphanothece</taxon>
    </lineage>
</organism>
<keyword evidence="1" id="KW-1133">Transmembrane helix</keyword>
<accession>A0A401IBS0</accession>
<dbReference type="InterPro" id="IPR021499">
    <property type="entry name" value="DUF3153"/>
</dbReference>
<dbReference type="AlphaFoldDB" id="A0A401IBS0"/>
<sequence length="244" mass="27673">MPLFLGLLTLLSGCVRYDVGVNFYQQHRGEIVQHIRLSEQLTSLSETEANKWLDSIENRSKLLQGRTKRVSGQELIVTIPFSNGRELTDKFNEFFNPKLTKVTQALQEDNSDLVQLKAEMSIKQSNWLFFEQNRLNIQVDLRALGVLSKQGNIIISPGSLVDLEFALNAPWGLNNIVTDQESQPLNLTESENQLVWQLKPGQINIITASFWVPSYLGLGTVGIIFLMLLGFLAKYRRFPGINYS</sequence>
<comment type="caution">
    <text evidence="2">The sequence shown here is derived from an EMBL/GenBank/DDBJ whole genome shotgun (WGS) entry which is preliminary data.</text>
</comment>
<keyword evidence="3" id="KW-1185">Reference proteome</keyword>
<reference evidence="3" key="1">
    <citation type="submission" date="2017-05" db="EMBL/GenBank/DDBJ databases">
        <title>Physiological properties and genetic analysis related to exopolysaccharide production of fresh-water unicellular cyanobacterium Aphanothece sacrum, Suizenji Nori, that has been cultured as a food source in Japan.</title>
        <authorList>
            <person name="Kanesaki Y."/>
            <person name="Yoshikawa S."/>
            <person name="Ohki K."/>
        </authorList>
    </citation>
    <scope>NUCLEOTIDE SEQUENCE [LARGE SCALE GENOMIC DNA]</scope>
    <source>
        <strain evidence="3">FPU1</strain>
    </source>
</reference>